<dbReference type="RefSeq" id="WP_184483582.1">
    <property type="nucleotide sequence ID" value="NZ_JAAEDJ010000242.1"/>
</dbReference>
<dbReference type="AlphaFoldDB" id="A0A840XM13"/>
<evidence type="ECO:0000313" key="1">
    <source>
        <dbReference type="EMBL" id="MBB5689598.1"/>
    </source>
</evidence>
<dbReference type="PROSITE" id="PS51257">
    <property type="entry name" value="PROKAR_LIPOPROTEIN"/>
    <property type="match status" value="1"/>
</dbReference>
<organism evidence="1 2">
    <name type="scientific">Neoroseomonas alkaliterrae</name>
    <dbReference type="NCBI Taxonomy" id="1452450"/>
    <lineage>
        <taxon>Bacteria</taxon>
        <taxon>Pseudomonadati</taxon>
        <taxon>Pseudomonadota</taxon>
        <taxon>Alphaproteobacteria</taxon>
        <taxon>Acetobacterales</taxon>
        <taxon>Acetobacteraceae</taxon>
        <taxon>Neoroseomonas</taxon>
    </lineage>
</organism>
<gene>
    <name evidence="1" type="ORF">FHS88_001723</name>
</gene>
<comment type="caution">
    <text evidence="1">The sequence shown here is derived from an EMBL/GenBank/DDBJ whole genome shotgun (WGS) entry which is preliminary data.</text>
</comment>
<evidence type="ECO:0008006" key="3">
    <source>
        <dbReference type="Google" id="ProtNLM"/>
    </source>
</evidence>
<evidence type="ECO:0000313" key="2">
    <source>
        <dbReference type="Proteomes" id="UP000562254"/>
    </source>
</evidence>
<dbReference type="Proteomes" id="UP000562254">
    <property type="component" value="Unassembled WGS sequence"/>
</dbReference>
<reference evidence="1 2" key="1">
    <citation type="submission" date="2020-08" db="EMBL/GenBank/DDBJ databases">
        <title>Genomic Encyclopedia of Type Strains, Phase IV (KMG-IV): sequencing the most valuable type-strain genomes for metagenomic binning, comparative biology and taxonomic classification.</title>
        <authorList>
            <person name="Goeker M."/>
        </authorList>
    </citation>
    <scope>NUCLEOTIDE SEQUENCE [LARGE SCALE GENOMIC DNA]</scope>
    <source>
        <strain evidence="1 2">DSM 25895</strain>
    </source>
</reference>
<sequence length="183" mass="18806">MRGRALPLLAVLGLGACAAIEIGERPSLDAVAARMPAQLAGFQLGETARRPGPSLALDYATPNRRAVGTVLIYDAPGGAAPTDPGAPEIDREVTAAVADVAESPQGRTGRRLAERERVTLREAGLRCAILTGAFGRAPVSRHVCVGGADGRFVKVHVTMPDTRPPPADATAFAAAALRAVRGG</sequence>
<keyword evidence="2" id="KW-1185">Reference proteome</keyword>
<name>A0A840XM13_9PROT</name>
<dbReference type="EMBL" id="JACIJE010000004">
    <property type="protein sequence ID" value="MBB5689598.1"/>
    <property type="molecule type" value="Genomic_DNA"/>
</dbReference>
<proteinExistence type="predicted"/>
<protein>
    <recommendedName>
        <fullName evidence="3">Lipoprotein</fullName>
    </recommendedName>
</protein>
<accession>A0A840XM13</accession>